<evidence type="ECO:0000256" key="1">
    <source>
        <dbReference type="ARBA" id="ARBA00001974"/>
    </source>
</evidence>
<keyword evidence="5 10" id="KW-0479">Metal-binding</keyword>
<feature type="domain" description="4Fe-4S ferredoxin-type" evidence="11">
    <location>
        <begin position="125"/>
        <end position="154"/>
    </location>
</feature>
<evidence type="ECO:0000313" key="12">
    <source>
        <dbReference type="EMBL" id="RZN70427.1"/>
    </source>
</evidence>
<reference evidence="12 13" key="1">
    <citation type="journal article" date="2019" name="Nat. Microbiol.">
        <title>Wide diversity of methane and short-chain alkane metabolisms in uncultured archaea.</title>
        <authorList>
            <person name="Borrel G."/>
            <person name="Adam P.S."/>
            <person name="McKay L.J."/>
            <person name="Chen L.X."/>
            <person name="Sierra-Garcia I.N."/>
            <person name="Sieber C.M."/>
            <person name="Letourneur Q."/>
            <person name="Ghozlane A."/>
            <person name="Andersen G.L."/>
            <person name="Li W.J."/>
            <person name="Hallam S.J."/>
            <person name="Muyzer G."/>
            <person name="de Oliveira V.M."/>
            <person name="Inskeep W.P."/>
            <person name="Banfield J.F."/>
            <person name="Gribaldo S."/>
        </authorList>
    </citation>
    <scope>NUCLEOTIDE SEQUENCE [LARGE SCALE GENOMIC DNA]</scope>
    <source>
        <strain evidence="12">NM1b</strain>
    </source>
</reference>
<dbReference type="InterPro" id="IPR023753">
    <property type="entry name" value="FAD/NAD-binding_dom"/>
</dbReference>
<comment type="function">
    <text evidence="10">Part of a complex that catalyzes the reversible reduction of CoM-S-S-CoB to the thiol-coenzymes H-S-CoM (coenzyme M) and H-S-CoB (coenzyme B).</text>
</comment>
<dbReference type="InterPro" id="IPR017896">
    <property type="entry name" value="4Fe4S_Fe-S-bd"/>
</dbReference>
<evidence type="ECO:0000256" key="6">
    <source>
        <dbReference type="ARBA" id="ARBA00022827"/>
    </source>
</evidence>
<dbReference type="PANTHER" id="PTHR43498">
    <property type="entry name" value="FERREDOXIN:COB-COM HETERODISULFIDE REDUCTASE SUBUNIT A"/>
    <property type="match status" value="1"/>
</dbReference>
<evidence type="ECO:0000313" key="13">
    <source>
        <dbReference type="Proteomes" id="UP000320766"/>
    </source>
</evidence>
<dbReference type="Proteomes" id="UP000320766">
    <property type="component" value="Unassembled WGS sequence"/>
</dbReference>
<evidence type="ECO:0000259" key="11">
    <source>
        <dbReference type="PROSITE" id="PS51379"/>
    </source>
</evidence>
<keyword evidence="7 10" id="KW-0560">Oxidoreductase</keyword>
<dbReference type="Gene3D" id="3.30.70.20">
    <property type="match status" value="2"/>
</dbReference>
<dbReference type="Pfam" id="PF12838">
    <property type="entry name" value="Fer4_7"/>
    <property type="match status" value="1"/>
</dbReference>
<keyword evidence="6 10" id="KW-0274">FAD</keyword>
<evidence type="ECO:0000256" key="9">
    <source>
        <dbReference type="ARBA" id="ARBA00023014"/>
    </source>
</evidence>
<feature type="domain" description="4Fe-4S ferredoxin-type" evidence="11">
    <location>
        <begin position="172"/>
        <end position="202"/>
    </location>
</feature>
<dbReference type="Pfam" id="PF07992">
    <property type="entry name" value="Pyr_redox_2"/>
    <property type="match status" value="1"/>
</dbReference>
<sequence>MCNWRGSEGLRFGSDRSGHSCEKVFKVKGKMSGSVLIIGGGIAGMAASLDLADMGYKTYIIEKTPSIGGTMSQLDKTFPTLDCAMCTMAPRMVDISRHPNIEIIPYAEVEEVDGDIGNFNVKIRKMMSRVNDNCIGCGSCSEVCPVEVPNEYDERSGLRKAIYSPFPQAVPKRYVIDTEHCIRCYKCVEASEGKNCIDFSIKDEIIELEVGAIIAVPGFDLWDPSLRPELGYGEYPNVLTGIEFERLINASGFTGGEIYRSDNEKTPKKIAFIQCVGSRDVKAGQPYCSRVCCMYAVKQCVLVKDHHPEIDCAVFYMDLRAFGKGQEEFYNRAKDEYGIRFIRGNPGEIYQAGTDLVVRFEDTTASEPKEEKFDMVILANAIKPKNEMLADMLGVELDEDGFVQEQENNPILTSRKGVYVAGVAQAPRDITDTVATSSGAAALAAADLASVRGTQAKEKEFPPEFDVSGQEPRIGVFICHCGTNIASTVNVEEVRDYIKTLPDVVFCDDVMYACAEDSCTRIPEVIKEYKLNRFIVASCTPRTHEPLFRETCQGAGMNPYLFEFANIRENCSWVHHNYPKEATEKAKEIIRASVARARLLEPQQPGKIRVTQRAMVIGGGVSGMEAAYRIARLGFGVVLVEREKELGGLLRRMHHMFPDMDPKEILDEKISKIEGEGKIEVHLETKIEGLSGFVGNFDVKLSDGAETKVGAIVIAAGCDEWKPDIYGYGQKDVYTQLELQELIANDGLKDGETVVMIQCVGSREKESREYCSRVCCSEAIKNALDVRKNYPNSDIYILYRDIRTFAKGAEEMYRDAGLNRIHFIRYDIDVKRPNVDKNNVVHIYDTLLQEDKEIKADKVILSSATVPGEGFEELSKMFVLPLGQDGFFLEAHLKLRPLDFTSDGFFLCGTAQSPKDYMDNMAQAVGVSARVGRLLAKKEMETEAAISVVNEELCIGCGRCTKVCPYGAANLVQRGFGVFKANVNSALCKGCGACAAECPTGAMEARHFNDEELYAVIDSILQEV</sequence>
<comment type="cofactor">
    <cofactor evidence="1 10">
        <name>FAD</name>
        <dbReference type="ChEBI" id="CHEBI:57692"/>
    </cofactor>
</comment>
<name>A0A520KYG7_9EURY</name>
<dbReference type="EMBL" id="RXIL01000055">
    <property type="protein sequence ID" value="RZN70427.1"/>
    <property type="molecule type" value="Genomic_DNA"/>
</dbReference>
<evidence type="ECO:0000256" key="2">
    <source>
        <dbReference type="ARBA" id="ARBA00006561"/>
    </source>
</evidence>
<keyword evidence="4 10" id="KW-0285">Flavoprotein</keyword>
<feature type="domain" description="4Fe-4S ferredoxin-type" evidence="11">
    <location>
        <begin position="945"/>
        <end position="974"/>
    </location>
</feature>
<evidence type="ECO:0000256" key="4">
    <source>
        <dbReference type="ARBA" id="ARBA00022630"/>
    </source>
</evidence>
<dbReference type="InterPro" id="IPR039650">
    <property type="entry name" value="HdrA-like"/>
</dbReference>
<protein>
    <recommendedName>
        <fullName evidence="10">CoB--CoM heterodisulfide reductase iron-sulfur subunit A</fullName>
        <ecNumber evidence="10">1.8.-.-</ecNumber>
    </recommendedName>
</protein>
<dbReference type="GO" id="GO:0046872">
    <property type="term" value="F:metal ion binding"/>
    <property type="evidence" value="ECO:0007669"/>
    <property type="project" value="UniProtKB-KW"/>
</dbReference>
<dbReference type="PRINTS" id="PR00411">
    <property type="entry name" value="PNDRDTASEI"/>
</dbReference>
<dbReference type="UniPathway" id="UPA00647">
    <property type="reaction ID" value="UER00700"/>
</dbReference>
<dbReference type="Gene3D" id="3.40.50.720">
    <property type="entry name" value="NAD(P)-binding Rossmann-like Domain"/>
    <property type="match status" value="1"/>
</dbReference>
<accession>A0A520KYG7</accession>
<keyword evidence="3 10" id="KW-0004">4Fe-4S</keyword>
<dbReference type="PANTHER" id="PTHR43498:SF1">
    <property type="entry name" value="COB--COM HETERODISULFIDE REDUCTASE IRON-SULFUR SUBUNIT A"/>
    <property type="match status" value="1"/>
</dbReference>
<dbReference type="InterPro" id="IPR036188">
    <property type="entry name" value="FAD/NAD-bd_sf"/>
</dbReference>
<dbReference type="AlphaFoldDB" id="A0A520KYG7"/>
<dbReference type="InterPro" id="IPR017900">
    <property type="entry name" value="4Fe4S_Fe_S_CS"/>
</dbReference>
<organism evidence="12 13">
    <name type="scientific">Candidatus Methanolliviera hydrocarbonicum</name>
    <dbReference type="NCBI Taxonomy" id="2491085"/>
    <lineage>
        <taxon>Archaea</taxon>
        <taxon>Methanobacteriati</taxon>
        <taxon>Methanobacteriota</taxon>
        <taxon>Candidatus Methanoliparia</taxon>
        <taxon>Candidatus Methanoliparales</taxon>
        <taxon>Candidatus Methanollivieraceae</taxon>
        <taxon>Candidatus Methanolliviera</taxon>
    </lineage>
</organism>
<keyword evidence="9 10" id="KW-0411">Iron-sulfur</keyword>
<proteinExistence type="inferred from homology"/>
<evidence type="ECO:0000256" key="10">
    <source>
        <dbReference type="RuleBase" id="RU366072"/>
    </source>
</evidence>
<keyword evidence="8 10" id="KW-0408">Iron</keyword>
<evidence type="ECO:0000256" key="5">
    <source>
        <dbReference type="ARBA" id="ARBA00022723"/>
    </source>
</evidence>
<dbReference type="GO" id="GO:0051539">
    <property type="term" value="F:4 iron, 4 sulfur cluster binding"/>
    <property type="evidence" value="ECO:0007669"/>
    <property type="project" value="UniProtKB-UniRule"/>
</dbReference>
<dbReference type="Gene3D" id="3.50.50.60">
    <property type="entry name" value="FAD/NAD(P)-binding domain"/>
    <property type="match status" value="3"/>
</dbReference>
<comment type="similarity">
    <text evidence="2 10">Belongs to the HdrA family.</text>
</comment>
<comment type="pathway">
    <text evidence="10">Cofactor metabolism; coenzyme M-coenzyme B heterodisulfide reduction; coenzyme B and coenzyme M from coenzyme M-coenzyme B heterodisulfide: step 1/1.</text>
</comment>
<dbReference type="SUPFAM" id="SSF54862">
    <property type="entry name" value="4Fe-4S ferredoxins"/>
    <property type="match status" value="2"/>
</dbReference>
<comment type="cofactor">
    <cofactor evidence="10">
        <name>[4Fe-4S] cluster</name>
        <dbReference type="ChEBI" id="CHEBI:49883"/>
    </cofactor>
</comment>
<dbReference type="GO" id="GO:0016491">
    <property type="term" value="F:oxidoreductase activity"/>
    <property type="evidence" value="ECO:0007669"/>
    <property type="project" value="UniProtKB-UniRule"/>
</dbReference>
<feature type="domain" description="4Fe-4S ferredoxin-type" evidence="11">
    <location>
        <begin position="979"/>
        <end position="1008"/>
    </location>
</feature>
<gene>
    <name evidence="12" type="ORF">EF807_03365</name>
</gene>
<dbReference type="EC" id="1.8.-.-" evidence="10"/>
<evidence type="ECO:0000256" key="3">
    <source>
        <dbReference type="ARBA" id="ARBA00022485"/>
    </source>
</evidence>
<comment type="caution">
    <text evidence="12">The sequence shown here is derived from an EMBL/GenBank/DDBJ whole genome shotgun (WGS) entry which is preliminary data.</text>
</comment>
<comment type="subunit">
    <text evidence="10">The ferredoxin:CoB-CoM heterodisulfide reductase is composed of three subunits; HdrA, HdrB and HdrC.</text>
</comment>
<dbReference type="PROSITE" id="PS51379">
    <property type="entry name" value="4FE4S_FER_2"/>
    <property type="match status" value="4"/>
</dbReference>
<dbReference type="SUPFAM" id="SSF51971">
    <property type="entry name" value="Nucleotide-binding domain"/>
    <property type="match status" value="1"/>
</dbReference>
<dbReference type="Pfam" id="PF12831">
    <property type="entry name" value="FAD_oxidored"/>
    <property type="match status" value="1"/>
</dbReference>
<dbReference type="PROSITE" id="PS00198">
    <property type="entry name" value="4FE4S_FER_1"/>
    <property type="match status" value="3"/>
</dbReference>
<dbReference type="Pfam" id="PF13187">
    <property type="entry name" value="Fer4_9"/>
    <property type="match status" value="1"/>
</dbReference>
<evidence type="ECO:0000256" key="7">
    <source>
        <dbReference type="ARBA" id="ARBA00023002"/>
    </source>
</evidence>
<dbReference type="SUPFAM" id="SSF51905">
    <property type="entry name" value="FAD/NAD(P)-binding domain"/>
    <property type="match status" value="1"/>
</dbReference>
<evidence type="ECO:0000256" key="8">
    <source>
        <dbReference type="ARBA" id="ARBA00023004"/>
    </source>
</evidence>